<dbReference type="GO" id="GO:0042597">
    <property type="term" value="C:periplasmic space"/>
    <property type="evidence" value="ECO:0007669"/>
    <property type="project" value="TreeGrafter"/>
</dbReference>
<reference evidence="1" key="1">
    <citation type="journal article" date="2012" name="PLoS ONE">
        <title>Gene sets for utilization of primary and secondary nutrition supplies in the distal gut of endangered iberian lynx.</title>
        <authorList>
            <person name="Alcaide M."/>
            <person name="Messina E."/>
            <person name="Richter M."/>
            <person name="Bargiela R."/>
            <person name="Peplies J."/>
            <person name="Huws S.A."/>
            <person name="Newbold C.J."/>
            <person name="Golyshin P.N."/>
            <person name="Simon M.A."/>
            <person name="Lopez G."/>
            <person name="Yakimov M.M."/>
            <person name="Ferrer M."/>
        </authorList>
    </citation>
    <scope>NUCLEOTIDE SEQUENCE</scope>
</reference>
<comment type="caution">
    <text evidence="1">The sequence shown here is derived from an EMBL/GenBank/DDBJ whole genome shotgun (WGS) entry which is preliminary data.</text>
</comment>
<dbReference type="EMBL" id="AMCI01009425">
    <property type="protein sequence ID" value="EJW89525.1"/>
    <property type="molecule type" value="Genomic_DNA"/>
</dbReference>
<dbReference type="PANTHER" id="PTHR37322:SF3">
    <property type="entry name" value="CHONDROITIN SULFATE ABC EXOLYASE"/>
    <property type="match status" value="1"/>
</dbReference>
<dbReference type="Gene3D" id="2.70.98.10">
    <property type="match status" value="1"/>
</dbReference>
<dbReference type="GO" id="GO:0016837">
    <property type="term" value="F:carbon-oxygen lyase activity, acting on polysaccharides"/>
    <property type="evidence" value="ECO:0007669"/>
    <property type="project" value="TreeGrafter"/>
</dbReference>
<dbReference type="AlphaFoldDB" id="J9BPP1"/>
<dbReference type="InterPro" id="IPR039174">
    <property type="entry name" value="Chondroitin_ABC_lyase"/>
</dbReference>
<evidence type="ECO:0000313" key="2">
    <source>
        <dbReference type="EMBL" id="EJW89535.1"/>
    </source>
</evidence>
<proteinExistence type="predicted"/>
<dbReference type="EMBL" id="AMCI01009418">
    <property type="protein sequence ID" value="EJW89535.1"/>
    <property type="molecule type" value="Genomic_DNA"/>
</dbReference>
<sequence length="85" mass="9769">CKEDTPEAHYFREQGIQPAPAPEGFFVYNYGSTGIFRRKNWMVTLKGYTTDVWGSEIYVKDNRYGRYQSYGSVQIMGQPSRKASG</sequence>
<dbReference type="SUPFAM" id="SSF74650">
    <property type="entry name" value="Galactose mutarotase-like"/>
    <property type="match status" value="1"/>
</dbReference>
<dbReference type="GO" id="GO:0006027">
    <property type="term" value="P:glycosaminoglycan catabolic process"/>
    <property type="evidence" value="ECO:0007669"/>
    <property type="project" value="InterPro"/>
</dbReference>
<evidence type="ECO:0000313" key="1">
    <source>
        <dbReference type="EMBL" id="EJW89525.1"/>
    </source>
</evidence>
<gene>
    <name evidence="2" type="ORF">EVA_22358</name>
    <name evidence="1" type="ORF">EVA_22368</name>
</gene>
<dbReference type="GO" id="GO:0005975">
    <property type="term" value="P:carbohydrate metabolic process"/>
    <property type="evidence" value="ECO:0007669"/>
    <property type="project" value="InterPro"/>
</dbReference>
<dbReference type="PANTHER" id="PTHR37322">
    <property type="match status" value="1"/>
</dbReference>
<feature type="non-terminal residue" evidence="1">
    <location>
        <position position="1"/>
    </location>
</feature>
<dbReference type="GO" id="GO:0030246">
    <property type="term" value="F:carbohydrate binding"/>
    <property type="evidence" value="ECO:0007669"/>
    <property type="project" value="InterPro"/>
</dbReference>
<dbReference type="InterPro" id="IPR014718">
    <property type="entry name" value="GH-type_carb-bd"/>
</dbReference>
<protein>
    <submittedName>
        <fullName evidence="1">Chondroitinase</fullName>
    </submittedName>
</protein>
<dbReference type="InterPro" id="IPR011013">
    <property type="entry name" value="Gal_mutarotase_sf_dom"/>
</dbReference>
<feature type="non-terminal residue" evidence="1">
    <location>
        <position position="85"/>
    </location>
</feature>
<name>J9BPP1_9ZZZZ</name>
<accession>J9BPP1</accession>
<organism evidence="1">
    <name type="scientific">gut metagenome</name>
    <dbReference type="NCBI Taxonomy" id="749906"/>
    <lineage>
        <taxon>unclassified sequences</taxon>
        <taxon>metagenomes</taxon>
        <taxon>organismal metagenomes</taxon>
    </lineage>
</organism>